<evidence type="ECO:0000313" key="2">
    <source>
        <dbReference type="Proteomes" id="UP001172159"/>
    </source>
</evidence>
<proteinExistence type="predicted"/>
<dbReference type="AlphaFoldDB" id="A0AA40A3Z3"/>
<accession>A0AA40A3Z3</accession>
<sequence>MRPVDLAIVSTDPDHLKDQLLFYNTRLATVLWIRDLIARNGSHCIRTTKGGLSFPPELRAMILNEAEATALRRPKFSFAKVQSITSLPNNSDSKTNADKSTDPKNVDTKVIRYVAHKFELPHAPNPMIYPSLNNKTCLASNLYNPASCGDFERFLSCATAEMAAKINAQEIEDEDWEECEMEGFWLEDSVVTHKSATKIPPLLKLPGQTFDVTLRPGSNPDASGLYYDLTVPDVIAWVDRGRCWVCRGERFLCPGGGCPGFARLLWDFQSVGCGYRVVCPLCIGDDIFDDHMSYIRAESLDLGDSKWEQAVEDSIKERMKTLGYKYTPCL</sequence>
<keyword evidence="2" id="KW-1185">Reference proteome</keyword>
<reference evidence="1" key="1">
    <citation type="submission" date="2023-06" db="EMBL/GenBank/DDBJ databases">
        <title>Genome-scale phylogeny and comparative genomics of the fungal order Sordariales.</title>
        <authorList>
            <consortium name="Lawrence Berkeley National Laboratory"/>
            <person name="Hensen N."/>
            <person name="Bonometti L."/>
            <person name="Westerberg I."/>
            <person name="Brannstrom I.O."/>
            <person name="Guillou S."/>
            <person name="Cros-Aarteil S."/>
            <person name="Calhoun S."/>
            <person name="Haridas S."/>
            <person name="Kuo A."/>
            <person name="Mondo S."/>
            <person name="Pangilinan J."/>
            <person name="Riley R."/>
            <person name="Labutti K."/>
            <person name="Andreopoulos B."/>
            <person name="Lipzen A."/>
            <person name="Chen C."/>
            <person name="Yanf M."/>
            <person name="Daum C."/>
            <person name="Ng V."/>
            <person name="Clum A."/>
            <person name="Steindorff A."/>
            <person name="Ohm R."/>
            <person name="Martin F."/>
            <person name="Silar P."/>
            <person name="Natvig D."/>
            <person name="Lalanne C."/>
            <person name="Gautier V."/>
            <person name="Ament-Velasquez S.L."/>
            <person name="Kruys A."/>
            <person name="Hutchinson M.I."/>
            <person name="Powell A.J."/>
            <person name="Barry K."/>
            <person name="Miller A.N."/>
            <person name="Grigoriev I.V."/>
            <person name="Debuchy R."/>
            <person name="Gladieux P."/>
            <person name="Thoren M.H."/>
            <person name="Johannesson H."/>
        </authorList>
    </citation>
    <scope>NUCLEOTIDE SEQUENCE</scope>
    <source>
        <strain evidence="1">CBS 540.89</strain>
    </source>
</reference>
<gene>
    <name evidence="1" type="ORF">B0T21DRAFT_352871</name>
</gene>
<dbReference type="Proteomes" id="UP001172159">
    <property type="component" value="Unassembled WGS sequence"/>
</dbReference>
<dbReference type="EMBL" id="JAUKTV010000018">
    <property type="protein sequence ID" value="KAK0708842.1"/>
    <property type="molecule type" value="Genomic_DNA"/>
</dbReference>
<comment type="caution">
    <text evidence="1">The sequence shown here is derived from an EMBL/GenBank/DDBJ whole genome shotgun (WGS) entry which is preliminary data.</text>
</comment>
<name>A0AA40A3Z3_9PEZI</name>
<organism evidence="1 2">
    <name type="scientific">Apiosordaria backusii</name>
    <dbReference type="NCBI Taxonomy" id="314023"/>
    <lineage>
        <taxon>Eukaryota</taxon>
        <taxon>Fungi</taxon>
        <taxon>Dikarya</taxon>
        <taxon>Ascomycota</taxon>
        <taxon>Pezizomycotina</taxon>
        <taxon>Sordariomycetes</taxon>
        <taxon>Sordariomycetidae</taxon>
        <taxon>Sordariales</taxon>
        <taxon>Lasiosphaeriaceae</taxon>
        <taxon>Apiosordaria</taxon>
    </lineage>
</organism>
<protein>
    <submittedName>
        <fullName evidence="1">Uncharacterized protein</fullName>
    </submittedName>
</protein>
<evidence type="ECO:0000313" key="1">
    <source>
        <dbReference type="EMBL" id="KAK0708842.1"/>
    </source>
</evidence>